<name>A0A1C3L5D8_PLAOA</name>
<dbReference type="EMBL" id="LT594518">
    <property type="protein sequence ID" value="SBT82560.1"/>
    <property type="molecule type" value="Genomic_DNA"/>
</dbReference>
<accession>A0A1C3L5D8</accession>
<organism evidence="2 3">
    <name type="scientific">Plasmodium ovale</name>
    <name type="common">malaria parasite P. ovale</name>
    <dbReference type="NCBI Taxonomy" id="36330"/>
    <lineage>
        <taxon>Eukaryota</taxon>
        <taxon>Sar</taxon>
        <taxon>Alveolata</taxon>
        <taxon>Apicomplexa</taxon>
        <taxon>Aconoidasida</taxon>
        <taxon>Haemosporida</taxon>
        <taxon>Plasmodiidae</taxon>
        <taxon>Plasmodium</taxon>
        <taxon>Plasmodium (Plasmodium)</taxon>
    </lineage>
</organism>
<reference evidence="2 3" key="1">
    <citation type="submission" date="2016-06" db="EMBL/GenBank/DDBJ databases">
        <authorList>
            <consortium name="Pathogen Informatics"/>
        </authorList>
    </citation>
    <scope>NUCLEOTIDE SEQUENCE [LARGE SCALE GENOMIC DNA]</scope>
    <source>
        <strain evidence="2">PowCR01</strain>
    </source>
</reference>
<dbReference type="Proteomes" id="UP000243200">
    <property type="component" value="Chromosome 14"/>
</dbReference>
<dbReference type="OrthoDB" id="375810at2759"/>
<proteinExistence type="predicted"/>
<keyword evidence="1" id="KW-1133">Transmembrane helix</keyword>
<gene>
    <name evidence="2" type="primary">PowCR01_140042900</name>
    <name evidence="2" type="ORF">POWCR01_140042900</name>
</gene>
<dbReference type="VEuPathDB" id="PlasmoDB:PocGH01_14048700"/>
<protein>
    <submittedName>
        <fullName evidence="2">Uncharacterized protein</fullName>
    </submittedName>
</protein>
<evidence type="ECO:0000313" key="2">
    <source>
        <dbReference type="EMBL" id="SBT82560.1"/>
    </source>
</evidence>
<feature type="transmembrane region" description="Helical" evidence="1">
    <location>
        <begin position="20"/>
        <end position="39"/>
    </location>
</feature>
<keyword evidence="1" id="KW-0812">Transmembrane</keyword>
<sequence>MINLATEILYNTYGRSLGNFLFNTFLFFSNYLNFVCVILKKIPSLFDLANYRDLCSKGMHNITKANLNGLAKENKSIHLLKFANRNDLDILNGSILETETEINEPLSTENEDFDDDEYNFDFIDLVQQNGFEE</sequence>
<evidence type="ECO:0000313" key="3">
    <source>
        <dbReference type="Proteomes" id="UP000243200"/>
    </source>
</evidence>
<evidence type="ECO:0000256" key="1">
    <source>
        <dbReference type="SAM" id="Phobius"/>
    </source>
</evidence>
<keyword evidence="1" id="KW-0472">Membrane</keyword>
<dbReference type="AlphaFoldDB" id="A0A1C3L5D8"/>
<dbReference type="VEuPathDB" id="PlasmoDB:POWCR01_140042900"/>